<accession>A0ABW8VN75</accession>
<keyword evidence="2" id="KW-1185">Reference proteome</keyword>
<gene>
    <name evidence="1" type="ORF">ACKA06_08620</name>
</gene>
<name>A0ABW8VN75_9BACI</name>
<comment type="caution">
    <text evidence="1">The sequence shown here is derived from an EMBL/GenBank/DDBJ whole genome shotgun (WGS) entry which is preliminary data.</text>
</comment>
<dbReference type="EMBL" id="JBJOSA010000005">
    <property type="protein sequence ID" value="MFL8936846.1"/>
    <property type="molecule type" value="Genomic_DNA"/>
</dbReference>
<organism evidence="1 2">
    <name type="scientific">Rossellomorea oryzaecorticis</name>
    <dbReference type="NCBI Taxonomy" id="1396505"/>
    <lineage>
        <taxon>Bacteria</taxon>
        <taxon>Bacillati</taxon>
        <taxon>Bacillota</taxon>
        <taxon>Bacilli</taxon>
        <taxon>Bacillales</taxon>
        <taxon>Bacillaceae</taxon>
        <taxon>Rossellomorea</taxon>
    </lineage>
</organism>
<dbReference type="SUPFAM" id="SSF54909">
    <property type="entry name" value="Dimeric alpha+beta barrel"/>
    <property type="match status" value="1"/>
</dbReference>
<reference evidence="1 2" key="1">
    <citation type="submission" date="2024-12" db="EMBL/GenBank/DDBJ databases">
        <authorList>
            <person name="Li X."/>
            <person name="Zhang D."/>
        </authorList>
    </citation>
    <scope>NUCLEOTIDE SEQUENCE [LARGE SCALE GENOMIC DNA]</scope>
    <source>
        <strain evidence="1 2">JCM19602</strain>
    </source>
</reference>
<protein>
    <submittedName>
        <fullName evidence="1">NIPSNAP family protein</fullName>
    </submittedName>
</protein>
<proteinExistence type="predicted"/>
<evidence type="ECO:0000313" key="2">
    <source>
        <dbReference type="Proteomes" id="UP001628668"/>
    </source>
</evidence>
<evidence type="ECO:0000313" key="1">
    <source>
        <dbReference type="EMBL" id="MFL8936846.1"/>
    </source>
</evidence>
<dbReference type="RefSeq" id="WP_052011620.1">
    <property type="nucleotide sequence ID" value="NZ_JBJOSA010000005.1"/>
</dbReference>
<dbReference type="Proteomes" id="UP001628668">
    <property type="component" value="Unassembled WGS sequence"/>
</dbReference>
<dbReference type="Gene3D" id="3.30.70.100">
    <property type="match status" value="1"/>
</dbReference>
<dbReference type="InterPro" id="IPR011008">
    <property type="entry name" value="Dimeric_a/b-barrel"/>
</dbReference>
<sequence>MVYRVRTYCIKPDVLETFNSFFYEFLLPNQLRFGAKLIGRWINEDKTQITAIWEYKDKLQYINIEKKIKKTKLHKQAQNRKSELGSLYLSTSQEFWYMTGNYHFLGGRQ</sequence>